<evidence type="ECO:0000256" key="1">
    <source>
        <dbReference type="SAM" id="MobiDB-lite"/>
    </source>
</evidence>
<keyword evidence="2" id="KW-0812">Transmembrane</keyword>
<keyword evidence="2" id="KW-0472">Membrane</keyword>
<accession>A0A6P5H4K2</accession>
<protein>
    <submittedName>
        <fullName evidence="4">Uncharacterized protein LOC109727213</fullName>
    </submittedName>
</protein>
<feature type="compositionally biased region" description="Low complexity" evidence="1">
    <location>
        <begin position="38"/>
        <end position="47"/>
    </location>
</feature>
<dbReference type="PANTHER" id="PTHR31721:SF4">
    <property type="entry name" value="OS06G0710300 PROTEIN"/>
    <property type="match status" value="1"/>
</dbReference>
<feature type="region of interest" description="Disordered" evidence="1">
    <location>
        <begin position="38"/>
        <end position="66"/>
    </location>
</feature>
<dbReference type="AlphaFoldDB" id="A0A6P5H4K2"/>
<dbReference type="GeneID" id="109727213"/>
<feature type="transmembrane region" description="Helical" evidence="2">
    <location>
        <begin position="164"/>
        <end position="189"/>
    </location>
</feature>
<name>A0A6P5H4K2_ANACO</name>
<reference evidence="3" key="1">
    <citation type="journal article" date="2015" name="Nat. Genet.">
        <title>The pineapple genome and the evolution of CAM photosynthesis.</title>
        <authorList>
            <person name="Ming R."/>
            <person name="VanBuren R."/>
            <person name="Wai C.M."/>
            <person name="Tang H."/>
            <person name="Schatz M.C."/>
            <person name="Bowers J.E."/>
            <person name="Lyons E."/>
            <person name="Wang M.L."/>
            <person name="Chen J."/>
            <person name="Biggers E."/>
            <person name="Zhang J."/>
            <person name="Huang L."/>
            <person name="Zhang L."/>
            <person name="Miao W."/>
            <person name="Zhang J."/>
            <person name="Ye Z."/>
            <person name="Miao C."/>
            <person name="Lin Z."/>
            <person name="Wang H."/>
            <person name="Zhou H."/>
            <person name="Yim W.C."/>
            <person name="Priest H.D."/>
            <person name="Zheng C."/>
            <person name="Woodhouse M."/>
            <person name="Edger P.P."/>
            <person name="Guyot R."/>
            <person name="Guo H.B."/>
            <person name="Guo H."/>
            <person name="Zheng G."/>
            <person name="Singh R."/>
            <person name="Sharma A."/>
            <person name="Min X."/>
            <person name="Zheng Y."/>
            <person name="Lee H."/>
            <person name="Gurtowski J."/>
            <person name="Sedlazeck F.J."/>
            <person name="Harkess A."/>
            <person name="McKain M.R."/>
            <person name="Liao Z."/>
            <person name="Fang J."/>
            <person name="Liu J."/>
            <person name="Zhang X."/>
            <person name="Zhang Q."/>
            <person name="Hu W."/>
            <person name="Qin Y."/>
            <person name="Wang K."/>
            <person name="Chen L.Y."/>
            <person name="Shirley N."/>
            <person name="Lin Y.R."/>
            <person name="Liu L.Y."/>
            <person name="Hernandez A.G."/>
            <person name="Wright C.L."/>
            <person name="Bulone V."/>
            <person name="Tuskan G.A."/>
            <person name="Heath K."/>
            <person name="Zee F."/>
            <person name="Moore P.H."/>
            <person name="Sunkar R."/>
            <person name="Leebens-Mack J.H."/>
            <person name="Mockler T."/>
            <person name="Bennetzen J.L."/>
            <person name="Freeling M."/>
            <person name="Sankoff D."/>
            <person name="Paterson A.H."/>
            <person name="Zhu X."/>
            <person name="Yang X."/>
            <person name="Smith J.A."/>
            <person name="Cushman J.C."/>
            <person name="Paull R.E."/>
            <person name="Yu Q."/>
        </authorList>
    </citation>
    <scope>NUCLEOTIDE SEQUENCE [LARGE SCALE GENOMIC DNA]</scope>
    <source>
        <strain evidence="3">cv. F153</strain>
    </source>
</reference>
<keyword evidence="2" id="KW-1133">Transmembrane helix</keyword>
<dbReference type="Proteomes" id="UP000515123">
    <property type="component" value="Linkage group 22"/>
</dbReference>
<feature type="transmembrane region" description="Helical" evidence="2">
    <location>
        <begin position="122"/>
        <end position="144"/>
    </location>
</feature>
<sequence>MKPLRLLLPEAAAAAPAAAGRGWGWIRSVGRERIAAAAAASSSSSSSPSMMMRGRRKTTTTTTTPRLPFLRPINCSSVSSSTRAPPSMAEPSKLRPEFVARPPVDARSDARSLEERVEKVIYAGRFMTFLGVFGSLMGSILCFLKGCGYVINSFTEDFMSSGKLILMLVEAVDIYLIGTVMLVFGMGLYELFISNLDVAKTSVQRSNLLGLFRLRERPNWLKIESVNELKTKVGHVIVTVLLVGLFEKSKKVTISTPLDLFCFAASILLSSGCLYLLSRLHT</sequence>
<dbReference type="Pfam" id="PF03350">
    <property type="entry name" value="UPF0114"/>
    <property type="match status" value="1"/>
</dbReference>
<reference evidence="4" key="2">
    <citation type="submission" date="2025-08" db="UniProtKB">
        <authorList>
            <consortium name="RefSeq"/>
        </authorList>
    </citation>
    <scope>IDENTIFICATION</scope>
    <source>
        <tissue evidence="4">Leaf</tissue>
    </source>
</reference>
<evidence type="ECO:0000313" key="4">
    <source>
        <dbReference type="RefSeq" id="XP_020112805.1"/>
    </source>
</evidence>
<evidence type="ECO:0000256" key="2">
    <source>
        <dbReference type="SAM" id="Phobius"/>
    </source>
</evidence>
<dbReference type="PANTHER" id="PTHR31721">
    <property type="entry name" value="OS06G0710300 PROTEIN"/>
    <property type="match status" value="1"/>
</dbReference>
<dbReference type="RefSeq" id="XP_020112805.1">
    <property type="nucleotide sequence ID" value="XM_020257216.1"/>
</dbReference>
<dbReference type="OrthoDB" id="2020089at2759"/>
<proteinExistence type="predicted"/>
<organism evidence="3 4">
    <name type="scientific">Ananas comosus</name>
    <name type="common">Pineapple</name>
    <name type="synonym">Ananas ananas</name>
    <dbReference type="NCBI Taxonomy" id="4615"/>
    <lineage>
        <taxon>Eukaryota</taxon>
        <taxon>Viridiplantae</taxon>
        <taxon>Streptophyta</taxon>
        <taxon>Embryophyta</taxon>
        <taxon>Tracheophyta</taxon>
        <taxon>Spermatophyta</taxon>
        <taxon>Magnoliopsida</taxon>
        <taxon>Liliopsida</taxon>
        <taxon>Poales</taxon>
        <taxon>Bromeliaceae</taxon>
        <taxon>Bromelioideae</taxon>
        <taxon>Ananas</taxon>
    </lineage>
</organism>
<feature type="transmembrane region" description="Helical" evidence="2">
    <location>
        <begin position="258"/>
        <end position="277"/>
    </location>
</feature>
<keyword evidence="3" id="KW-1185">Reference proteome</keyword>
<evidence type="ECO:0000313" key="3">
    <source>
        <dbReference type="Proteomes" id="UP000515123"/>
    </source>
</evidence>
<gene>
    <name evidence="4" type="primary">LOC109727213</name>
</gene>
<dbReference type="InterPro" id="IPR005134">
    <property type="entry name" value="UPF0114"/>
</dbReference>